<evidence type="ECO:0000256" key="5">
    <source>
        <dbReference type="SAM" id="MobiDB-lite"/>
    </source>
</evidence>
<dbReference type="RefSeq" id="WP_040115664.1">
    <property type="nucleotide sequence ID" value="NZ_CP006880.1"/>
</dbReference>
<dbReference type="AlphaFoldDB" id="A0A0B4XFR0"/>
<accession>A0A0B4XFR0</accession>
<dbReference type="GO" id="GO:0005886">
    <property type="term" value="C:plasma membrane"/>
    <property type="evidence" value="ECO:0007669"/>
    <property type="project" value="TreeGrafter"/>
</dbReference>
<dbReference type="SUPFAM" id="SSF58104">
    <property type="entry name" value="Methyl-accepting chemotaxis protein (MCP) signaling domain"/>
    <property type="match status" value="1"/>
</dbReference>
<dbReference type="InterPro" id="IPR024478">
    <property type="entry name" value="HlyB_4HB_MCP"/>
</dbReference>
<dbReference type="PROSITE" id="PS50111">
    <property type="entry name" value="CHEMOTAXIS_TRANSDUC_2"/>
    <property type="match status" value="1"/>
</dbReference>
<dbReference type="PROSITE" id="PS50885">
    <property type="entry name" value="HAMP"/>
    <property type="match status" value="2"/>
</dbReference>
<dbReference type="InterPro" id="IPR051310">
    <property type="entry name" value="MCP_chemotaxis"/>
</dbReference>
<feature type="domain" description="Methyl-accepting transducer" evidence="6">
    <location>
        <begin position="358"/>
        <end position="587"/>
    </location>
</feature>
<evidence type="ECO:0000256" key="2">
    <source>
        <dbReference type="ARBA" id="ARBA00022500"/>
    </source>
</evidence>
<dbReference type="PANTHER" id="PTHR43531:SF11">
    <property type="entry name" value="METHYL-ACCEPTING CHEMOTAXIS PROTEIN 3"/>
    <property type="match status" value="1"/>
</dbReference>
<dbReference type="CDD" id="cd11386">
    <property type="entry name" value="MCP_signal"/>
    <property type="match status" value="1"/>
</dbReference>
<evidence type="ECO:0000259" key="7">
    <source>
        <dbReference type="PROSITE" id="PS50885"/>
    </source>
</evidence>
<dbReference type="CDD" id="cd19411">
    <property type="entry name" value="MCP2201-like_sensor"/>
    <property type="match status" value="1"/>
</dbReference>
<dbReference type="SMART" id="SM00283">
    <property type="entry name" value="MA"/>
    <property type="match status" value="1"/>
</dbReference>
<evidence type="ECO:0000256" key="4">
    <source>
        <dbReference type="PROSITE-ProRule" id="PRU00284"/>
    </source>
</evidence>
<dbReference type="InterPro" id="IPR047347">
    <property type="entry name" value="YvaQ-like_sensor"/>
</dbReference>
<dbReference type="GO" id="GO:0004888">
    <property type="term" value="F:transmembrane signaling receptor activity"/>
    <property type="evidence" value="ECO:0007669"/>
    <property type="project" value="InterPro"/>
</dbReference>
<evidence type="ECO:0000313" key="8">
    <source>
        <dbReference type="EMBL" id="AJD45448.1"/>
    </source>
</evidence>
<dbReference type="InterPro" id="IPR004090">
    <property type="entry name" value="Chemotax_Me-accpt_rcpt"/>
</dbReference>
<dbReference type="GO" id="GO:0007165">
    <property type="term" value="P:signal transduction"/>
    <property type="evidence" value="ECO:0007669"/>
    <property type="project" value="UniProtKB-KW"/>
</dbReference>
<feature type="region of interest" description="Disordered" evidence="5">
    <location>
        <begin position="274"/>
        <end position="304"/>
    </location>
</feature>
<organism evidence="8 9">
    <name type="scientific">Rhizobium gallicum bv. gallicum R602sp</name>
    <dbReference type="NCBI Taxonomy" id="1041138"/>
    <lineage>
        <taxon>Bacteria</taxon>
        <taxon>Pseudomonadati</taxon>
        <taxon>Pseudomonadota</taxon>
        <taxon>Alphaproteobacteria</taxon>
        <taxon>Hyphomicrobiales</taxon>
        <taxon>Rhizobiaceae</taxon>
        <taxon>Rhizobium/Agrobacterium group</taxon>
        <taxon>Rhizobium</taxon>
    </lineage>
</organism>
<dbReference type="InterPro" id="IPR003660">
    <property type="entry name" value="HAMP_dom"/>
</dbReference>
<dbReference type="FunFam" id="1.10.287.950:FF:000001">
    <property type="entry name" value="Methyl-accepting chemotaxis sensory transducer"/>
    <property type="match status" value="1"/>
</dbReference>
<dbReference type="Gene3D" id="6.10.340.10">
    <property type="match status" value="1"/>
</dbReference>
<reference evidence="8 9" key="1">
    <citation type="submission" date="2013-11" db="EMBL/GenBank/DDBJ databases">
        <title>Complete genome sequence of Rhizobium gallicum bv. gallicum R602.</title>
        <authorList>
            <person name="Bustos P."/>
            <person name="Santamaria R.I."/>
            <person name="Lozano L."/>
            <person name="Acosta J.L."/>
            <person name="Ormeno-Orrillo E."/>
            <person name="Rogel M.A."/>
            <person name="Romero D."/>
            <person name="Cevallos M.A."/>
            <person name="Martinez-Romero E."/>
            <person name="Gonzalez V."/>
        </authorList>
    </citation>
    <scope>NUCLEOTIDE SEQUENCE [LARGE SCALE GENOMIC DNA]</scope>
    <source>
        <strain evidence="8 9">R602</strain>
        <plasmid evidence="8 9">pRgalR602c</plasmid>
    </source>
</reference>
<evidence type="ECO:0000313" key="9">
    <source>
        <dbReference type="Proteomes" id="UP000031368"/>
    </source>
</evidence>
<dbReference type="Proteomes" id="UP000031368">
    <property type="component" value="Plasmid pRgalR602c"/>
</dbReference>
<feature type="domain" description="HAMP" evidence="7">
    <location>
        <begin position="301"/>
        <end position="353"/>
    </location>
</feature>
<comment type="subcellular location">
    <subcellularLocation>
        <location evidence="1">Membrane</location>
    </subcellularLocation>
</comment>
<dbReference type="PRINTS" id="PR00260">
    <property type="entry name" value="CHEMTRNSDUCR"/>
</dbReference>
<dbReference type="Pfam" id="PF12729">
    <property type="entry name" value="4HB_MCP_1"/>
    <property type="match status" value="1"/>
</dbReference>
<keyword evidence="4" id="KW-0807">Transducer</keyword>
<comment type="similarity">
    <text evidence="3">Belongs to the methyl-accepting chemotaxis (MCP) protein family.</text>
</comment>
<sequence>MRKMTRFRIGTRLGIGFGFLLLLMLALTQYSVTEVNIINNDLGQINDVNSVKQRFAINYRGSVHDRAIAIRDVTLVDATADRQAAIELIAKLAEAYAVNEKKMAAMVSSPVGASAEERTILDEIADIQSKTNPLVAQIIDLQVKGDGAQAKKILLEQARPLFVAWLGAINKFIDYQENLNQKVGGDVRQSASGFQTLAFGSLAGAIILAIVAAFFASHSITRPIAKLQSALQHMAGGEGVAADSTLDIRRDEIGDLARVVGAVRDALSAQATRRAENDARRAAAEREQLEGAAREREAAATETNDAVAQLGQALEAMADGDLAFRIVRPFGPALDTLRINFNNSADKLQSSLKAIGGNAFSIDAGAAEISTASNDLARRTEQQAASLEETAAALDEITATVNGSTARAEEARTVVAKTRQNAERSGGVVKRAVLAMGQIESSSSEINNIISVIDEIAFQTNLLALNAGVEAARAGEAGKGFAVVAQEVRELAQRSARAAKEIKQLIHTSAEQVRSGVALVDETGKALTEIVLEVQEINRHVDSIVESAKEQSTALREINNAVNAMDQSTQQNAAMVEQTSAAGQKLAAEAAALSAQLAKFRFDGAKSVTARQAGPTPLPRPSAPAAMIRKISSAFTGGKPRAAAAVSADWEEF</sequence>
<dbReference type="SMART" id="SM00304">
    <property type="entry name" value="HAMP"/>
    <property type="match status" value="2"/>
</dbReference>
<keyword evidence="2" id="KW-0145">Chemotaxis</keyword>
<proteinExistence type="inferred from homology"/>
<evidence type="ECO:0000256" key="1">
    <source>
        <dbReference type="ARBA" id="ARBA00004370"/>
    </source>
</evidence>
<dbReference type="HOGENOM" id="CLU_000445_107_20_5"/>
<feature type="compositionally biased region" description="Basic and acidic residues" evidence="5">
    <location>
        <begin position="274"/>
        <end position="299"/>
    </location>
</feature>
<keyword evidence="8" id="KW-0614">Plasmid</keyword>
<keyword evidence="9" id="KW-1185">Reference proteome</keyword>
<dbReference type="CDD" id="cd06225">
    <property type="entry name" value="HAMP"/>
    <property type="match status" value="1"/>
</dbReference>
<dbReference type="InterPro" id="IPR004089">
    <property type="entry name" value="MCPsignal_dom"/>
</dbReference>
<dbReference type="Pfam" id="PF00015">
    <property type="entry name" value="MCPsignal"/>
    <property type="match status" value="1"/>
</dbReference>
<evidence type="ECO:0000256" key="3">
    <source>
        <dbReference type="ARBA" id="ARBA00029447"/>
    </source>
</evidence>
<protein>
    <submittedName>
        <fullName evidence="8">Methyl-accepting chemotaxis protein</fullName>
    </submittedName>
</protein>
<name>A0A0B4XFR0_9HYPH</name>
<dbReference type="PANTHER" id="PTHR43531">
    <property type="entry name" value="PROTEIN ICFG"/>
    <property type="match status" value="1"/>
</dbReference>
<feature type="domain" description="HAMP" evidence="7">
    <location>
        <begin position="218"/>
        <end position="272"/>
    </location>
</feature>
<dbReference type="EMBL" id="CP006880">
    <property type="protein sequence ID" value="AJD45448.1"/>
    <property type="molecule type" value="Genomic_DNA"/>
</dbReference>
<gene>
    <name evidence="8" type="ORF">RGR602_PC01422</name>
</gene>
<evidence type="ECO:0000259" key="6">
    <source>
        <dbReference type="PROSITE" id="PS50111"/>
    </source>
</evidence>
<dbReference type="GO" id="GO:0006935">
    <property type="term" value="P:chemotaxis"/>
    <property type="evidence" value="ECO:0007669"/>
    <property type="project" value="UniProtKB-KW"/>
</dbReference>
<geneLocation type="plasmid" evidence="8 9">
    <name>pRgalR602c</name>
</geneLocation>
<dbReference type="Gene3D" id="1.10.287.950">
    <property type="entry name" value="Methyl-accepting chemotaxis protein"/>
    <property type="match status" value="1"/>
</dbReference>
<dbReference type="KEGG" id="rga:RGR602_PC01422"/>
<dbReference type="Pfam" id="PF00672">
    <property type="entry name" value="HAMP"/>
    <property type="match status" value="1"/>
</dbReference>